<dbReference type="InterPro" id="IPR001753">
    <property type="entry name" value="Enoyl-CoA_hydra/iso"/>
</dbReference>
<dbReference type="CDD" id="cd06558">
    <property type="entry name" value="crotonase-like"/>
    <property type="match status" value="1"/>
</dbReference>
<keyword evidence="3" id="KW-1185">Reference proteome</keyword>
<dbReference type="PANTHER" id="PTHR43802">
    <property type="entry name" value="ENOYL-COA HYDRATASE"/>
    <property type="match status" value="1"/>
</dbReference>
<dbReference type="Gene3D" id="3.90.226.10">
    <property type="entry name" value="2-enoyl-CoA Hydratase, Chain A, domain 1"/>
    <property type="match status" value="1"/>
</dbReference>
<comment type="caution">
    <text evidence="2">The sequence shown here is derived from an EMBL/GenBank/DDBJ whole genome shotgun (WGS) entry which is preliminary data.</text>
</comment>
<dbReference type="Gene3D" id="1.10.12.10">
    <property type="entry name" value="Lyase 2-enoyl-coa Hydratase, Chain A, domain 2"/>
    <property type="match status" value="1"/>
</dbReference>
<evidence type="ECO:0000256" key="1">
    <source>
        <dbReference type="ARBA" id="ARBA00005254"/>
    </source>
</evidence>
<name>A0A2S5TES4_9GAMM</name>
<evidence type="ECO:0000313" key="3">
    <source>
        <dbReference type="Proteomes" id="UP000238220"/>
    </source>
</evidence>
<dbReference type="RefSeq" id="WP_104230553.1">
    <property type="nucleotide sequence ID" value="NZ_PSNW01000006.1"/>
</dbReference>
<reference evidence="2 3" key="1">
    <citation type="submission" date="2018-02" db="EMBL/GenBank/DDBJ databases">
        <title>Genome sequencing of Solimonas sp. HR-BB.</title>
        <authorList>
            <person name="Lee Y."/>
            <person name="Jeon C.O."/>
        </authorList>
    </citation>
    <scope>NUCLEOTIDE SEQUENCE [LARGE SCALE GENOMIC DNA]</scope>
    <source>
        <strain evidence="2 3">HR-BB</strain>
    </source>
</reference>
<sequence>MSEQKIVTEKRGHVLLIGFNRPQKYNAFDLEMFMQLADAYGQLNADPDLRVGLVHGNGKHFHAGLELPTWGNTFSAGKWLDFAPHQCDPCGLTPDRRLNKPIVMAIHGICFTSGIELALAADIRVVGDDARFGQIEIKRGIYPVFGATVRMVQEFGWGNAQRYLLTGDEFNAAEAHRIGLAQEVVPAGQQFDRALEIAQRIAKQAPLGVYASLKSSRITLEKGFAQAVAALMPDLQPIMGSEDAKEGVASFVERREANFKGR</sequence>
<dbReference type="Pfam" id="PF00378">
    <property type="entry name" value="ECH_1"/>
    <property type="match status" value="1"/>
</dbReference>
<dbReference type="EC" id="4.2.1.17" evidence="2"/>
<dbReference type="InterPro" id="IPR029045">
    <property type="entry name" value="ClpP/crotonase-like_dom_sf"/>
</dbReference>
<dbReference type="PANTHER" id="PTHR43802:SF1">
    <property type="entry name" value="IP11341P-RELATED"/>
    <property type="match status" value="1"/>
</dbReference>
<dbReference type="AlphaFoldDB" id="A0A2S5TES4"/>
<keyword evidence="2" id="KW-0456">Lyase</keyword>
<dbReference type="GO" id="GO:0004300">
    <property type="term" value="F:enoyl-CoA hydratase activity"/>
    <property type="evidence" value="ECO:0007669"/>
    <property type="project" value="UniProtKB-EC"/>
</dbReference>
<organism evidence="2 3">
    <name type="scientific">Solimonas fluminis</name>
    <dbReference type="NCBI Taxonomy" id="2086571"/>
    <lineage>
        <taxon>Bacteria</taxon>
        <taxon>Pseudomonadati</taxon>
        <taxon>Pseudomonadota</taxon>
        <taxon>Gammaproteobacteria</taxon>
        <taxon>Nevskiales</taxon>
        <taxon>Nevskiaceae</taxon>
        <taxon>Solimonas</taxon>
    </lineage>
</organism>
<dbReference type="SUPFAM" id="SSF52096">
    <property type="entry name" value="ClpP/crotonase"/>
    <property type="match status" value="1"/>
</dbReference>
<comment type="similarity">
    <text evidence="1">Belongs to the enoyl-CoA hydratase/isomerase family.</text>
</comment>
<proteinExistence type="inferred from homology"/>
<dbReference type="InterPro" id="IPR014748">
    <property type="entry name" value="Enoyl-CoA_hydra_C"/>
</dbReference>
<dbReference type="Proteomes" id="UP000238220">
    <property type="component" value="Unassembled WGS sequence"/>
</dbReference>
<dbReference type="NCBIfam" id="NF005126">
    <property type="entry name" value="PRK06563.1"/>
    <property type="match status" value="1"/>
</dbReference>
<accession>A0A2S5TES4</accession>
<dbReference type="EMBL" id="PSNW01000006">
    <property type="protein sequence ID" value="PPE73491.1"/>
    <property type="molecule type" value="Genomic_DNA"/>
</dbReference>
<dbReference type="OrthoDB" id="9807606at2"/>
<gene>
    <name evidence="2" type="ORF">C3942_11830</name>
</gene>
<protein>
    <submittedName>
        <fullName evidence="2">Enoyl-CoA hydratase</fullName>
        <ecNumber evidence="2">4.2.1.17</ecNumber>
    </submittedName>
</protein>
<evidence type="ECO:0000313" key="2">
    <source>
        <dbReference type="EMBL" id="PPE73491.1"/>
    </source>
</evidence>